<proteinExistence type="predicted"/>
<reference evidence="2 3" key="1">
    <citation type="submission" date="2020-08" db="EMBL/GenBank/DDBJ databases">
        <title>Genomic Encyclopedia of Type Strains, Phase IV (KMG-IV): sequencing the most valuable type-strain genomes for metagenomic binning, comparative biology and taxonomic classification.</title>
        <authorList>
            <person name="Goeker M."/>
        </authorList>
    </citation>
    <scope>NUCLEOTIDE SEQUENCE [LARGE SCALE GENOMIC DNA]</scope>
    <source>
        <strain evidence="2 3">DSM 17498</strain>
    </source>
</reference>
<gene>
    <name evidence="2" type="ORF">HNQ36_003672</name>
</gene>
<name>A0A840N439_9BRAD</name>
<evidence type="ECO:0000313" key="2">
    <source>
        <dbReference type="EMBL" id="MBB5053672.1"/>
    </source>
</evidence>
<sequence length="45" mass="5015">MAAQVLEHFPSKWKPGFQWQNAAKHSRFSPQPAAAPLVAISEPEQ</sequence>
<evidence type="ECO:0000256" key="1">
    <source>
        <dbReference type="SAM" id="MobiDB-lite"/>
    </source>
</evidence>
<dbReference type="AlphaFoldDB" id="A0A840N439"/>
<accession>A0A840N439</accession>
<evidence type="ECO:0000313" key="3">
    <source>
        <dbReference type="Proteomes" id="UP000521227"/>
    </source>
</evidence>
<dbReference type="EMBL" id="JACHIJ010000005">
    <property type="protein sequence ID" value="MBB5053672.1"/>
    <property type="molecule type" value="Genomic_DNA"/>
</dbReference>
<organism evidence="2 3">
    <name type="scientific">Afipia massiliensis</name>
    <dbReference type="NCBI Taxonomy" id="211460"/>
    <lineage>
        <taxon>Bacteria</taxon>
        <taxon>Pseudomonadati</taxon>
        <taxon>Pseudomonadota</taxon>
        <taxon>Alphaproteobacteria</taxon>
        <taxon>Hyphomicrobiales</taxon>
        <taxon>Nitrobacteraceae</taxon>
        <taxon>Afipia</taxon>
    </lineage>
</organism>
<protein>
    <submittedName>
        <fullName evidence="2">Uncharacterized protein</fullName>
    </submittedName>
</protein>
<feature type="region of interest" description="Disordered" evidence="1">
    <location>
        <begin position="23"/>
        <end position="45"/>
    </location>
</feature>
<comment type="caution">
    <text evidence="2">The sequence shown here is derived from an EMBL/GenBank/DDBJ whole genome shotgun (WGS) entry which is preliminary data.</text>
</comment>
<dbReference type="Proteomes" id="UP000521227">
    <property type="component" value="Unassembled WGS sequence"/>
</dbReference>